<reference evidence="3 4" key="1">
    <citation type="submission" date="2018-04" db="EMBL/GenBank/DDBJ databases">
        <title>Genomic Encyclopedia of Type Strains, Phase IV (KMG-IV): sequencing the most valuable type-strain genomes for metagenomic binning, comparative biology and taxonomic classification.</title>
        <authorList>
            <person name="Goeker M."/>
        </authorList>
    </citation>
    <scope>NUCLEOTIDE SEQUENCE [LARGE SCALE GENOMIC DNA]</scope>
    <source>
        <strain evidence="3 4">DSM 45771</strain>
    </source>
</reference>
<comment type="caution">
    <text evidence="3">The sequence shown here is derived from an EMBL/GenBank/DDBJ whole genome shotgun (WGS) entry which is preliminary data.</text>
</comment>
<dbReference type="AlphaFoldDB" id="A0A2U1FLV0"/>
<dbReference type="PANTHER" id="PTHR12737">
    <property type="entry name" value="DIMETHYLARGININE DIMETHYLAMINOHYDROLASE"/>
    <property type="match status" value="1"/>
</dbReference>
<evidence type="ECO:0000313" key="3">
    <source>
        <dbReference type="EMBL" id="PVZ13154.1"/>
    </source>
</evidence>
<dbReference type="GO" id="GO:0045429">
    <property type="term" value="P:positive regulation of nitric oxide biosynthetic process"/>
    <property type="evidence" value="ECO:0007669"/>
    <property type="project" value="TreeGrafter"/>
</dbReference>
<keyword evidence="4" id="KW-1185">Reference proteome</keyword>
<gene>
    <name evidence="3" type="ORF">C8D89_102304</name>
</gene>
<dbReference type="OrthoDB" id="9814070at2"/>
<accession>A0A2U1FLV0</accession>
<dbReference type="InterPro" id="IPR033199">
    <property type="entry name" value="DDAH-like"/>
</dbReference>
<dbReference type="EMBL" id="QEKW01000002">
    <property type="protein sequence ID" value="PVZ13154.1"/>
    <property type="molecule type" value="Genomic_DNA"/>
</dbReference>
<dbReference type="GO" id="GO:0006525">
    <property type="term" value="P:arginine metabolic process"/>
    <property type="evidence" value="ECO:0007669"/>
    <property type="project" value="TreeGrafter"/>
</dbReference>
<evidence type="ECO:0000256" key="1">
    <source>
        <dbReference type="ARBA" id="ARBA00008532"/>
    </source>
</evidence>
<sequence>MHRHLLVSDADHFRVADEINPWMDRTDQPDPAGARAEHDALVAAHRDAGRTVERVASAPDCPDMVFTANAALVRGERAVLGRPPAARAGEIAHHRAWLEGRGFTVDDPPAAFSGQGDALPVLGDVLLAGHGQRTDPAVHPVLAERLDYEVVPLRTSSALFYDLDLAVGVVDPDRLLAWCPEALDGPSRRRVRALRGRGLELVEVAPHEAQRFALNLVGDGTTVTLTRGCPRLAGALRARGLVVHELVTTELAKSGGGVRCTALTLDAPAPVPGEAAA</sequence>
<dbReference type="Pfam" id="PF19420">
    <property type="entry name" value="DDAH_eukar"/>
    <property type="match status" value="1"/>
</dbReference>
<dbReference type="PANTHER" id="PTHR12737:SF9">
    <property type="entry name" value="DIMETHYLARGININASE"/>
    <property type="match status" value="1"/>
</dbReference>
<dbReference type="Proteomes" id="UP000245639">
    <property type="component" value="Unassembled WGS sequence"/>
</dbReference>
<organism evidence="3 4">
    <name type="scientific">Actinomycetospora cinnamomea</name>
    <dbReference type="NCBI Taxonomy" id="663609"/>
    <lineage>
        <taxon>Bacteria</taxon>
        <taxon>Bacillati</taxon>
        <taxon>Actinomycetota</taxon>
        <taxon>Actinomycetes</taxon>
        <taxon>Pseudonocardiales</taxon>
        <taxon>Pseudonocardiaceae</taxon>
        <taxon>Actinomycetospora</taxon>
    </lineage>
</organism>
<dbReference type="GO" id="GO:0016597">
    <property type="term" value="F:amino acid binding"/>
    <property type="evidence" value="ECO:0007669"/>
    <property type="project" value="TreeGrafter"/>
</dbReference>
<dbReference type="GO" id="GO:0016403">
    <property type="term" value="F:dimethylargininase activity"/>
    <property type="evidence" value="ECO:0007669"/>
    <property type="project" value="TreeGrafter"/>
</dbReference>
<keyword evidence="2 3" id="KW-0378">Hydrolase</keyword>
<dbReference type="Gene3D" id="3.75.10.10">
    <property type="entry name" value="L-arginine/glycine Amidinotransferase, Chain A"/>
    <property type="match status" value="1"/>
</dbReference>
<protein>
    <submittedName>
        <fullName evidence="3">N-dimethylarginine dimethylaminohydrolase</fullName>
    </submittedName>
</protein>
<dbReference type="SUPFAM" id="SSF55909">
    <property type="entry name" value="Pentein"/>
    <property type="match status" value="1"/>
</dbReference>
<comment type="similarity">
    <text evidence="1">Belongs to the DDAH family.</text>
</comment>
<evidence type="ECO:0000313" key="4">
    <source>
        <dbReference type="Proteomes" id="UP000245639"/>
    </source>
</evidence>
<dbReference type="GO" id="GO:0000052">
    <property type="term" value="P:citrulline metabolic process"/>
    <property type="evidence" value="ECO:0007669"/>
    <property type="project" value="TreeGrafter"/>
</dbReference>
<evidence type="ECO:0000256" key="2">
    <source>
        <dbReference type="ARBA" id="ARBA00022801"/>
    </source>
</evidence>
<name>A0A2U1FLV0_9PSEU</name>
<dbReference type="RefSeq" id="WP_116707197.1">
    <property type="nucleotide sequence ID" value="NZ_QEKW01000002.1"/>
</dbReference>
<proteinExistence type="inferred from homology"/>